<gene>
    <name evidence="1" type="ORF">MWH18_04570</name>
</gene>
<dbReference type="AlphaFoldDB" id="A0AAE9M9V5"/>
<dbReference type="EMBL" id="CP095407">
    <property type="protein sequence ID" value="USU95542.1"/>
    <property type="molecule type" value="Genomic_DNA"/>
</dbReference>
<name>A0AAE9M9V5_ACIPI</name>
<organism evidence="1 2">
    <name type="scientific">Acinetobacter pittii</name>
    <name type="common">Acinetobacter genomosp. 3</name>
    <dbReference type="NCBI Taxonomy" id="48296"/>
    <lineage>
        <taxon>Bacteria</taxon>
        <taxon>Pseudomonadati</taxon>
        <taxon>Pseudomonadota</taxon>
        <taxon>Gammaproteobacteria</taxon>
        <taxon>Moraxellales</taxon>
        <taxon>Moraxellaceae</taxon>
        <taxon>Acinetobacter</taxon>
        <taxon>Acinetobacter calcoaceticus/baumannii complex</taxon>
    </lineage>
</organism>
<protein>
    <submittedName>
        <fullName evidence="1">Uncharacterized protein</fullName>
    </submittedName>
</protein>
<evidence type="ECO:0000313" key="1">
    <source>
        <dbReference type="EMBL" id="USU95542.1"/>
    </source>
</evidence>
<accession>A0AAE9M9V5</accession>
<dbReference type="Proteomes" id="UP001055514">
    <property type="component" value="Chromosome"/>
</dbReference>
<dbReference type="RefSeq" id="WP_167468859.1">
    <property type="nucleotide sequence ID" value="NZ_CP029610.1"/>
</dbReference>
<evidence type="ECO:0000313" key="2">
    <source>
        <dbReference type="Proteomes" id="UP001055514"/>
    </source>
</evidence>
<proteinExistence type="predicted"/>
<reference evidence="1" key="1">
    <citation type="submission" date="2022-04" db="EMBL/GenBank/DDBJ databases">
        <title>Emergence of ST220 Acinetobacter pittii strain in bloodstream infection, which co-producing chromosomal NDM-1 and OXA-820 carbapenemases.</title>
        <authorList>
            <person name="Tian C."/>
            <person name="Xing M."/>
            <person name="Fu L."/>
            <person name="Xia D."/>
        </authorList>
    </citation>
    <scope>NUCLEOTIDE SEQUENCE</scope>
    <source>
        <strain evidence="1">TCM</strain>
    </source>
</reference>
<sequence length="55" mass="6366">MNAPKGSTHIETDGTYWFNHGNLWFFWRDGFGWCPYVGSVNKAFLNNKREIGVKA</sequence>